<dbReference type="FunFam" id="1.10.10.60:FF:000160">
    <property type="entry name" value="MYB-like transcription factor"/>
    <property type="match status" value="1"/>
</dbReference>
<dbReference type="Proteomes" id="UP000029121">
    <property type="component" value="Unassembled WGS sequence"/>
</dbReference>
<evidence type="ECO:0000259" key="9">
    <source>
        <dbReference type="PROSITE" id="PS51294"/>
    </source>
</evidence>
<dbReference type="Gene3D" id="1.10.10.60">
    <property type="entry name" value="Homeodomain-like"/>
    <property type="match status" value="1"/>
</dbReference>
<comment type="subcellular location">
    <subcellularLocation>
        <location evidence="1">Nucleus</location>
    </subcellularLocation>
</comment>
<dbReference type="AlphaFoldDB" id="R0FQU6"/>
<evidence type="ECO:0000256" key="3">
    <source>
        <dbReference type="ARBA" id="ARBA00023015"/>
    </source>
</evidence>
<evidence type="ECO:0000256" key="5">
    <source>
        <dbReference type="ARBA" id="ARBA00023163"/>
    </source>
</evidence>
<keyword evidence="4" id="KW-0238">DNA-binding</keyword>
<dbReference type="InterPro" id="IPR009057">
    <property type="entry name" value="Homeodomain-like_sf"/>
</dbReference>
<dbReference type="GO" id="GO:0048731">
    <property type="term" value="P:system development"/>
    <property type="evidence" value="ECO:0007669"/>
    <property type="project" value="UniProtKB-ARBA"/>
</dbReference>
<evidence type="ECO:0000256" key="2">
    <source>
        <dbReference type="ARBA" id="ARBA00022473"/>
    </source>
</evidence>
<dbReference type="CDD" id="cd00167">
    <property type="entry name" value="SANT"/>
    <property type="match status" value="1"/>
</dbReference>
<organism evidence="10 11">
    <name type="scientific">Capsella rubella</name>
    <dbReference type="NCBI Taxonomy" id="81985"/>
    <lineage>
        <taxon>Eukaryota</taxon>
        <taxon>Viridiplantae</taxon>
        <taxon>Streptophyta</taxon>
        <taxon>Embryophyta</taxon>
        <taxon>Tracheophyta</taxon>
        <taxon>Spermatophyta</taxon>
        <taxon>Magnoliopsida</taxon>
        <taxon>eudicotyledons</taxon>
        <taxon>Gunneridae</taxon>
        <taxon>Pentapetalae</taxon>
        <taxon>rosids</taxon>
        <taxon>malvids</taxon>
        <taxon>Brassicales</taxon>
        <taxon>Brassicaceae</taxon>
        <taxon>Camelineae</taxon>
        <taxon>Capsella</taxon>
    </lineage>
</organism>
<keyword evidence="7" id="KW-1133">Transmembrane helix</keyword>
<feature type="domain" description="Myb-like" evidence="8">
    <location>
        <begin position="84"/>
        <end position="121"/>
    </location>
</feature>
<dbReference type="eggNOG" id="ENOG502SAC9">
    <property type="taxonomic scope" value="Eukaryota"/>
</dbReference>
<dbReference type="EMBL" id="KB870809">
    <property type="protein sequence ID" value="EOA24942.1"/>
    <property type="molecule type" value="Genomic_DNA"/>
</dbReference>
<evidence type="ECO:0000313" key="11">
    <source>
        <dbReference type="Proteomes" id="UP000029121"/>
    </source>
</evidence>
<dbReference type="GO" id="GO:0000976">
    <property type="term" value="F:transcription cis-regulatory region binding"/>
    <property type="evidence" value="ECO:0007669"/>
    <property type="project" value="TreeGrafter"/>
</dbReference>
<proteinExistence type="predicted"/>
<evidence type="ECO:0000259" key="8">
    <source>
        <dbReference type="PROSITE" id="PS50090"/>
    </source>
</evidence>
<evidence type="ECO:0000313" key="10">
    <source>
        <dbReference type="EMBL" id="EOA24942.1"/>
    </source>
</evidence>
<dbReference type="PANTHER" id="PTHR47998:SF12">
    <property type="entry name" value="TRANSCRIPTION FACTOR CPC"/>
    <property type="match status" value="1"/>
</dbReference>
<keyword evidence="7" id="KW-0812">Transmembrane</keyword>
<dbReference type="PROSITE" id="PS51294">
    <property type="entry name" value="HTH_MYB"/>
    <property type="match status" value="1"/>
</dbReference>
<keyword evidence="7" id="KW-0472">Membrane</keyword>
<dbReference type="GO" id="GO:0090558">
    <property type="term" value="P:plant epidermis development"/>
    <property type="evidence" value="ECO:0007669"/>
    <property type="project" value="UniProtKB-ARBA"/>
</dbReference>
<name>R0FQU6_9BRAS</name>
<dbReference type="GO" id="GO:0006355">
    <property type="term" value="P:regulation of DNA-templated transcription"/>
    <property type="evidence" value="ECO:0007669"/>
    <property type="project" value="TreeGrafter"/>
</dbReference>
<dbReference type="GO" id="GO:0009653">
    <property type="term" value="P:anatomical structure morphogenesis"/>
    <property type="evidence" value="ECO:0007669"/>
    <property type="project" value="UniProtKB-ARBA"/>
</dbReference>
<feature type="domain" description="HTH myb-type" evidence="9">
    <location>
        <begin position="84"/>
        <end position="127"/>
    </location>
</feature>
<dbReference type="GO" id="GO:0030154">
    <property type="term" value="P:cell differentiation"/>
    <property type="evidence" value="ECO:0007669"/>
    <property type="project" value="UniProtKB-ARBA"/>
</dbReference>
<dbReference type="InterPro" id="IPR015495">
    <property type="entry name" value="Myb_TF_plants"/>
</dbReference>
<evidence type="ECO:0000256" key="4">
    <source>
        <dbReference type="ARBA" id="ARBA00023125"/>
    </source>
</evidence>
<evidence type="ECO:0000256" key="1">
    <source>
        <dbReference type="ARBA" id="ARBA00004123"/>
    </source>
</evidence>
<feature type="transmembrane region" description="Helical" evidence="7">
    <location>
        <begin position="21"/>
        <end position="38"/>
    </location>
</feature>
<dbReference type="SUPFAM" id="SSF46689">
    <property type="entry name" value="Homeodomain-like"/>
    <property type="match status" value="1"/>
</dbReference>
<protein>
    <submittedName>
        <fullName evidence="10">Uncharacterized protein</fullName>
    </submittedName>
</protein>
<keyword evidence="11" id="KW-1185">Reference proteome</keyword>
<dbReference type="InterPro" id="IPR017930">
    <property type="entry name" value="Myb_dom"/>
</dbReference>
<dbReference type="SMART" id="SM00717">
    <property type="entry name" value="SANT"/>
    <property type="match status" value="1"/>
</dbReference>
<dbReference type="PANTHER" id="PTHR47998">
    <property type="entry name" value="TRANSCRIPTION FACTOR MYB51-LIKE ISOFORM X1"/>
    <property type="match status" value="1"/>
</dbReference>
<dbReference type="Pfam" id="PF00249">
    <property type="entry name" value="Myb_DNA-binding"/>
    <property type="match status" value="1"/>
</dbReference>
<keyword evidence="5" id="KW-0804">Transcription</keyword>
<accession>R0FQU6</accession>
<reference evidence="11" key="1">
    <citation type="journal article" date="2013" name="Nat. Genet.">
        <title>The Capsella rubella genome and the genomic consequences of rapid mating system evolution.</title>
        <authorList>
            <person name="Slotte T."/>
            <person name="Hazzouri K.M."/>
            <person name="Agren J.A."/>
            <person name="Koenig D."/>
            <person name="Maumus F."/>
            <person name="Guo Y.L."/>
            <person name="Steige K."/>
            <person name="Platts A.E."/>
            <person name="Escobar J.S."/>
            <person name="Newman L.K."/>
            <person name="Wang W."/>
            <person name="Mandakova T."/>
            <person name="Vello E."/>
            <person name="Smith L.M."/>
            <person name="Henz S.R."/>
            <person name="Steffen J."/>
            <person name="Takuno S."/>
            <person name="Brandvain Y."/>
            <person name="Coop G."/>
            <person name="Andolfatto P."/>
            <person name="Hu T.T."/>
            <person name="Blanchette M."/>
            <person name="Clark R.M."/>
            <person name="Quesneville H."/>
            <person name="Nordborg M."/>
            <person name="Gaut B.S."/>
            <person name="Lysak M.A."/>
            <person name="Jenkins J."/>
            <person name="Grimwood J."/>
            <person name="Chapman J."/>
            <person name="Prochnik S."/>
            <person name="Shu S."/>
            <person name="Rokhsar D."/>
            <person name="Schmutz J."/>
            <person name="Weigel D."/>
            <person name="Wright S.I."/>
        </authorList>
    </citation>
    <scope>NUCLEOTIDE SEQUENCE [LARGE SCALE GENOMIC DNA]</scope>
    <source>
        <strain evidence="11">cv. Monte Gargano</strain>
    </source>
</reference>
<dbReference type="InterPro" id="IPR001005">
    <property type="entry name" value="SANT/Myb"/>
</dbReference>
<evidence type="ECO:0000256" key="7">
    <source>
        <dbReference type="SAM" id="Phobius"/>
    </source>
</evidence>
<keyword evidence="2" id="KW-0217">Developmental protein</keyword>
<keyword evidence="6" id="KW-0539">Nucleus</keyword>
<sequence length="132" mass="15542">MSNGLNFPPSLYLFVTRTKEVITYFVSSFVIFLLYIQVSDNLTTSNDKPEMDKRRWNTRKTTSYVSCSEGLQVTSIEWKAVTMSEEEEDLILRMYKLVGDRWSLIAGRIPGRTPEVIERYWLMKHGCFFTKY</sequence>
<dbReference type="GO" id="GO:0005634">
    <property type="term" value="C:nucleus"/>
    <property type="evidence" value="ECO:0007669"/>
    <property type="project" value="UniProtKB-SubCell"/>
</dbReference>
<dbReference type="STRING" id="81985.R0FQU6"/>
<gene>
    <name evidence="10" type="ORF">CARUB_v10018233mg</name>
</gene>
<dbReference type="PROSITE" id="PS50090">
    <property type="entry name" value="MYB_LIKE"/>
    <property type="match status" value="1"/>
</dbReference>
<evidence type="ECO:0000256" key="6">
    <source>
        <dbReference type="ARBA" id="ARBA00023242"/>
    </source>
</evidence>
<keyword evidence="3" id="KW-0805">Transcription regulation</keyword>